<evidence type="ECO:0000256" key="1">
    <source>
        <dbReference type="SAM" id="Phobius"/>
    </source>
</evidence>
<dbReference type="Proteomes" id="UP001165384">
    <property type="component" value="Unassembled WGS sequence"/>
</dbReference>
<keyword evidence="1" id="KW-0812">Transmembrane</keyword>
<dbReference type="RefSeq" id="WP_275711311.1">
    <property type="nucleotide sequence ID" value="NZ_JAKLTN010000002.1"/>
</dbReference>
<evidence type="ECO:0000313" key="3">
    <source>
        <dbReference type="Proteomes" id="UP001165384"/>
    </source>
</evidence>
<keyword evidence="1" id="KW-0472">Membrane</keyword>
<protein>
    <submittedName>
        <fullName evidence="2">DUF2189 domain-containing protein</fullName>
    </submittedName>
</protein>
<dbReference type="InterPro" id="IPR018692">
    <property type="entry name" value="DUF2189"/>
</dbReference>
<keyword evidence="1" id="KW-1133">Transmembrane helix</keyword>
<feature type="transmembrane region" description="Helical" evidence="1">
    <location>
        <begin position="55"/>
        <end position="81"/>
    </location>
</feature>
<dbReference type="EMBL" id="JAKLTN010000002">
    <property type="protein sequence ID" value="MCG2577986.1"/>
    <property type="molecule type" value="Genomic_DNA"/>
</dbReference>
<name>A0ABS9K4C1_9RHOO</name>
<accession>A0ABS9K4C1</accession>
<sequence>MNARPLSLASMQRALGDGWRLANATRGVSIAYSAVFVLGGVAIIGGLLARGWAPFVLAAAGAFMLVGPAILAGFFGIAAAYEAGGAVGMAAVAAGFARASRALWALALVCGLLFMIFVTDAAILYAYMVGDTPVWLAAAMPAGDGVSRFVLWSAVSGAFVAFLLYTVSSFAVPLLCERRAGLVEAVVSSVKMVLGNFVPALLWGLLLAGLTIASVLLLPLLPVTLPWLAYASRALYRDVMPV</sequence>
<comment type="caution">
    <text evidence="2">The sequence shown here is derived from an EMBL/GenBank/DDBJ whole genome shotgun (WGS) entry which is preliminary data.</text>
</comment>
<proteinExistence type="predicted"/>
<feature type="transmembrane region" description="Helical" evidence="1">
    <location>
        <begin position="197"/>
        <end position="221"/>
    </location>
</feature>
<keyword evidence="3" id="KW-1185">Reference proteome</keyword>
<feature type="transmembrane region" description="Helical" evidence="1">
    <location>
        <begin position="149"/>
        <end position="176"/>
    </location>
</feature>
<feature type="transmembrane region" description="Helical" evidence="1">
    <location>
        <begin position="102"/>
        <end position="129"/>
    </location>
</feature>
<evidence type="ECO:0000313" key="2">
    <source>
        <dbReference type="EMBL" id="MCG2577986.1"/>
    </source>
</evidence>
<reference evidence="2" key="1">
    <citation type="submission" date="2022-01" db="EMBL/GenBank/DDBJ databases">
        <authorList>
            <person name="Jo J.-H."/>
            <person name="Im W.-T."/>
        </authorList>
    </citation>
    <scope>NUCLEOTIDE SEQUENCE</scope>
    <source>
        <strain evidence="2">XY25</strain>
    </source>
</reference>
<gene>
    <name evidence="2" type="ORF">LZ012_13400</name>
</gene>
<feature type="transmembrane region" description="Helical" evidence="1">
    <location>
        <begin position="30"/>
        <end position="49"/>
    </location>
</feature>
<dbReference type="Pfam" id="PF09955">
    <property type="entry name" value="DUF2189"/>
    <property type="match status" value="1"/>
</dbReference>
<organism evidence="2 3">
    <name type="scientific">Dechloromonas hankyongensis</name>
    <dbReference type="NCBI Taxonomy" id="2908002"/>
    <lineage>
        <taxon>Bacteria</taxon>
        <taxon>Pseudomonadati</taxon>
        <taxon>Pseudomonadota</taxon>
        <taxon>Betaproteobacteria</taxon>
        <taxon>Rhodocyclales</taxon>
        <taxon>Azonexaceae</taxon>
        <taxon>Dechloromonas</taxon>
    </lineage>
</organism>